<sequence length="245" mass="27626">MTRVAVIGTSHVAALKLAWDEIGGRYPHIEAEHFGMNRARFLKTSLRPDMTFGLPDDMRSDDATPRRLRGLVDLSTFDVVWHVGGWTFLQKPMLELCVDFNIDGFETSGHAHCMSQATFHACLDAITTKAMPDTAWHNWTPGRLFFSTVPRRNEIARQDALYHTGEPHSFKRVWDTADKHLNARMSAVAIQRVPQPDCTLDAYGFTKQKFGTEKPVSTDGSVDTAHMNTAFGVCMWDSFLSHAFH</sequence>
<name>A0A2R8BCJ4_9RHOB</name>
<protein>
    <submittedName>
        <fullName evidence="1">Uncharacterized protein</fullName>
    </submittedName>
</protein>
<gene>
    <name evidence="1" type="ORF">ASD8599_01397</name>
</gene>
<evidence type="ECO:0000313" key="1">
    <source>
        <dbReference type="EMBL" id="SPH20657.1"/>
    </source>
</evidence>
<dbReference type="EMBL" id="OMOR01000001">
    <property type="protein sequence ID" value="SPH20657.1"/>
    <property type="molecule type" value="Genomic_DNA"/>
</dbReference>
<dbReference type="AlphaFoldDB" id="A0A2R8BCJ4"/>
<accession>A0A2R8BCJ4</accession>
<reference evidence="1 2" key="1">
    <citation type="submission" date="2018-03" db="EMBL/GenBank/DDBJ databases">
        <authorList>
            <person name="Keele B.F."/>
        </authorList>
    </citation>
    <scope>NUCLEOTIDE SEQUENCE [LARGE SCALE GENOMIC DNA]</scope>
    <source>
        <strain evidence="1 2">CECT 8599</strain>
    </source>
</reference>
<organism evidence="1 2">
    <name type="scientific">Ascidiaceihabitans donghaensis</name>
    <dbReference type="NCBI Taxonomy" id="1510460"/>
    <lineage>
        <taxon>Bacteria</taxon>
        <taxon>Pseudomonadati</taxon>
        <taxon>Pseudomonadota</taxon>
        <taxon>Alphaproteobacteria</taxon>
        <taxon>Rhodobacterales</taxon>
        <taxon>Paracoccaceae</taxon>
        <taxon>Ascidiaceihabitans</taxon>
    </lineage>
</organism>
<dbReference type="OrthoDB" id="6174477at2"/>
<dbReference type="RefSeq" id="WP_108827835.1">
    <property type="nucleotide sequence ID" value="NZ_OMOR01000001.1"/>
</dbReference>
<dbReference type="Proteomes" id="UP000244880">
    <property type="component" value="Unassembled WGS sequence"/>
</dbReference>
<proteinExistence type="predicted"/>
<evidence type="ECO:0000313" key="2">
    <source>
        <dbReference type="Proteomes" id="UP000244880"/>
    </source>
</evidence>
<keyword evidence="2" id="KW-1185">Reference proteome</keyword>